<dbReference type="PROSITE" id="PS51125">
    <property type="entry name" value="NHL"/>
    <property type="match status" value="2"/>
</dbReference>
<protein>
    <submittedName>
        <fullName evidence="3">Uncharacterized protein</fullName>
    </submittedName>
</protein>
<evidence type="ECO:0000256" key="2">
    <source>
        <dbReference type="PROSITE-ProRule" id="PRU00504"/>
    </source>
</evidence>
<evidence type="ECO:0000256" key="1">
    <source>
        <dbReference type="ARBA" id="ARBA00022737"/>
    </source>
</evidence>
<name>A0A813TW90_9BILA</name>
<dbReference type="GO" id="GO:0008270">
    <property type="term" value="F:zinc ion binding"/>
    <property type="evidence" value="ECO:0007669"/>
    <property type="project" value="UniProtKB-KW"/>
</dbReference>
<proteinExistence type="predicted"/>
<dbReference type="Proteomes" id="UP000663845">
    <property type="component" value="Unassembled WGS sequence"/>
</dbReference>
<evidence type="ECO:0000313" key="4">
    <source>
        <dbReference type="Proteomes" id="UP000663845"/>
    </source>
</evidence>
<reference evidence="3" key="1">
    <citation type="submission" date="2021-02" db="EMBL/GenBank/DDBJ databases">
        <authorList>
            <person name="Nowell W R."/>
        </authorList>
    </citation>
    <scope>NUCLEOTIDE SEQUENCE</scope>
</reference>
<dbReference type="Gene3D" id="2.120.10.30">
    <property type="entry name" value="TolB, C-terminal domain"/>
    <property type="match status" value="1"/>
</dbReference>
<organism evidence="3 4">
    <name type="scientific">Adineta steineri</name>
    <dbReference type="NCBI Taxonomy" id="433720"/>
    <lineage>
        <taxon>Eukaryota</taxon>
        <taxon>Metazoa</taxon>
        <taxon>Spiralia</taxon>
        <taxon>Gnathifera</taxon>
        <taxon>Rotifera</taxon>
        <taxon>Eurotatoria</taxon>
        <taxon>Bdelloidea</taxon>
        <taxon>Adinetida</taxon>
        <taxon>Adinetidae</taxon>
        <taxon>Adineta</taxon>
    </lineage>
</organism>
<dbReference type="InterPro" id="IPR050952">
    <property type="entry name" value="TRIM-NHL_E3_ligases"/>
</dbReference>
<comment type="caution">
    <text evidence="3">The sequence shown here is derived from an EMBL/GenBank/DDBJ whole genome shotgun (WGS) entry which is preliminary data.</text>
</comment>
<dbReference type="CDD" id="cd05819">
    <property type="entry name" value="NHL"/>
    <property type="match status" value="1"/>
</dbReference>
<dbReference type="PANTHER" id="PTHR24104">
    <property type="entry name" value="E3 UBIQUITIN-PROTEIN LIGASE NHLRC1-RELATED"/>
    <property type="match status" value="1"/>
</dbReference>
<dbReference type="Pfam" id="PF01436">
    <property type="entry name" value="NHL"/>
    <property type="match status" value="3"/>
</dbReference>
<sequence>MKKHTYAASSNRFYVGCNTGDFLTLCLEIQLSTGKVILSHAGSNSLYNRTTITYKSDKSQLDLDALEFLHVSAGTRIVPIRNLMICFEKQNDLHPTADTKFSKKSSALDEMDVLLPSKSMTSLLPCPNNVNCLLQLADNGNTHNAKYSHPCRFSELCRNREAHLTHESHRVPFCKHDEKCNRLIDAFHRAEYRHTGMPDFLIPCRFKERCDDRSDKHRMRYSHGEQVFGVRTKISLDDGTSHSSTLHGVHRPCQNHRIPCKWGSNCRDVSDAHHCDKYSHPESEPEDDDVEITDEFKNDCDNLRWNQTGQIVAGTTQGSSANQLKNPSCLYIDNNNTLYICDHDNNRVQKWSQGATTGTTVAGSSTCSQGSTSTLLKNPIDLTFDNNGFMYVVDNGNNRVQRFAPGSTSGTTVAGTTASTNALTDLKQPTAIDIDSNSNLYILDMGNTRLVEWAPNATSGTLLISGNTLNNDYDIRLAPNSSNEIYISDQDGHAIYLWTFGASTPSIAYQTVNDGQNNFNNPEGMVLDPYGNLYVADRDNNRVVMYCANSTVGIVVAEDNNSVPSLKKPVALGFDSDLNLYLVSTDSDQVVKLPRI</sequence>
<accession>A0A813TW90</accession>
<gene>
    <name evidence="3" type="ORF">JYZ213_LOCUS5982</name>
</gene>
<dbReference type="AlphaFoldDB" id="A0A813TW90"/>
<feature type="repeat" description="NHL" evidence="2">
    <location>
        <begin position="515"/>
        <end position="549"/>
    </location>
</feature>
<dbReference type="InterPro" id="IPR001258">
    <property type="entry name" value="NHL_repeat"/>
</dbReference>
<evidence type="ECO:0000313" key="3">
    <source>
        <dbReference type="EMBL" id="CAF0814871.1"/>
    </source>
</evidence>
<feature type="repeat" description="NHL" evidence="2">
    <location>
        <begin position="318"/>
        <end position="354"/>
    </location>
</feature>
<dbReference type="EMBL" id="CAJNOG010000036">
    <property type="protein sequence ID" value="CAF0814871.1"/>
    <property type="molecule type" value="Genomic_DNA"/>
</dbReference>
<dbReference type="PANTHER" id="PTHR24104:SF25">
    <property type="entry name" value="PROTEIN LIN-41"/>
    <property type="match status" value="1"/>
</dbReference>
<dbReference type="SUPFAM" id="SSF101898">
    <property type="entry name" value="NHL repeat"/>
    <property type="match status" value="1"/>
</dbReference>
<dbReference type="InterPro" id="IPR011042">
    <property type="entry name" value="6-blade_b-propeller_TolB-like"/>
</dbReference>
<keyword evidence="1" id="KW-0677">Repeat</keyword>